<dbReference type="AlphaFoldDB" id="K0K9J4"/>
<dbReference type="Pfam" id="PF10395">
    <property type="entry name" value="Utp8_b_propeller"/>
    <property type="match status" value="1"/>
</dbReference>
<gene>
    <name evidence="3" type="ORF">BN7_1126</name>
</gene>
<proteinExistence type="predicted"/>
<evidence type="ECO:0000313" key="3">
    <source>
        <dbReference type="EMBL" id="CCH41585.1"/>
    </source>
</evidence>
<organism evidence="3 4">
    <name type="scientific">Wickerhamomyces ciferrii (strain ATCC 14091 / BCRC 22168 / CBS 111 / JCM 3599 / NBRC 0793 / NRRL Y-1031 F-60-10)</name>
    <name type="common">Yeast</name>
    <name type="synonym">Pichia ciferrii</name>
    <dbReference type="NCBI Taxonomy" id="1206466"/>
    <lineage>
        <taxon>Eukaryota</taxon>
        <taxon>Fungi</taxon>
        <taxon>Dikarya</taxon>
        <taxon>Ascomycota</taxon>
        <taxon>Saccharomycotina</taxon>
        <taxon>Saccharomycetes</taxon>
        <taxon>Phaffomycetales</taxon>
        <taxon>Wickerhamomycetaceae</taxon>
        <taxon>Wickerhamomyces</taxon>
    </lineage>
</organism>
<dbReference type="Proteomes" id="UP000009328">
    <property type="component" value="Unassembled WGS sequence"/>
</dbReference>
<dbReference type="InterPro" id="IPR053881">
    <property type="entry name" value="Utp8_C"/>
</dbReference>
<reference evidence="3 4" key="1">
    <citation type="journal article" date="2012" name="Eukaryot. Cell">
        <title>Draft genome sequence of Wickerhamomyces ciferrii NRRL Y-1031 F-60-10.</title>
        <authorList>
            <person name="Schneider J."/>
            <person name="Andrea H."/>
            <person name="Blom J."/>
            <person name="Jaenicke S."/>
            <person name="Ruckert C."/>
            <person name="Schorsch C."/>
            <person name="Szczepanowski R."/>
            <person name="Farwick M."/>
            <person name="Goesmann A."/>
            <person name="Puhler A."/>
            <person name="Schaffer S."/>
            <person name="Tauch A."/>
            <person name="Kohler T."/>
            <person name="Brinkrolf K."/>
        </authorList>
    </citation>
    <scope>NUCLEOTIDE SEQUENCE [LARGE SCALE GENOMIC DNA]</scope>
    <source>
        <strain evidence="4">ATCC 14091 / BCRC 22168 / CBS 111 / JCM 3599 / NBRC 0793 / NRRL Y-1031 F-60-10</strain>
    </source>
</reference>
<dbReference type="eggNOG" id="ENOG502QQ4S">
    <property type="taxonomic scope" value="Eukaryota"/>
</dbReference>
<dbReference type="EMBL" id="CAIF01000025">
    <property type="protein sequence ID" value="CCH41585.1"/>
    <property type="molecule type" value="Genomic_DNA"/>
</dbReference>
<dbReference type="InParanoid" id="K0K9J4"/>
<feature type="domain" description="Utp8 C-terminal" evidence="2">
    <location>
        <begin position="363"/>
        <end position="565"/>
    </location>
</feature>
<dbReference type="InterPro" id="IPR018843">
    <property type="entry name" value="Utp8_b-prop"/>
</dbReference>
<dbReference type="STRING" id="1206466.K0K9J4"/>
<evidence type="ECO:0000259" key="1">
    <source>
        <dbReference type="Pfam" id="PF10395"/>
    </source>
</evidence>
<feature type="domain" description="Utp8 beta-propeller" evidence="1">
    <location>
        <begin position="2"/>
        <end position="329"/>
    </location>
</feature>
<sequence>MSLSEPFTLTKLPRVSGVKERCTITKNSDADTLNVGISGASISKYILKPSPKLAWSHSLPPSSVVTALDENNEVYYAGVFNKTKKSHSVLVVEKLENDSKVLQEIELESKIIDLKYSVDRLYVVTENSIISFQDNKDKLTKYWENKGLYTAIYSNFINDEVILTVEFNAKKNNINYRLISIEGNEVNSKILESKTKFSNLRFTYSNGTLYQQHENIITLLRLPHFIETKSVDLDELSIPFKGKNITLASPAIDRLIITSDQDVYFINTNFNIVLNHITSPKSKVEILFTTQAQPKSYHNSLFGVLLKDNDLSGISITLDSNTLRDSLGKRSSTKSEKSAQASYKVVPSILDIKDEEIDISSITKSKNFDDALLTFLGAENDYYTEKDKVVSSSFINAIVSHIFEFRSDKLPERALTYLLTHPLLPTIDGLLDLLRSKPRLLRQAIVTANVSIKELNKELNITENDEIFKDIITRLLEFPKDKLNFKDLESNHIVERILSLDFGYGLISLLIDSSGIFTWSDELIVKLQDVLSRKIDALDSASNLVAVVDQIELKHFKTVKKVPAYSIEQLSI</sequence>
<keyword evidence="4" id="KW-1185">Reference proteome</keyword>
<protein>
    <submittedName>
        <fullName evidence="3">U3 small nucleolar RNA-associated protein</fullName>
    </submittedName>
</protein>
<name>K0K9J4_WICCF</name>
<dbReference type="FunCoup" id="K0K9J4">
    <property type="interactions" value="342"/>
</dbReference>
<comment type="caution">
    <text evidence="3">The sequence shown here is derived from an EMBL/GenBank/DDBJ whole genome shotgun (WGS) entry which is preliminary data.</text>
</comment>
<dbReference type="HOGENOM" id="CLU_024075_0_0_1"/>
<accession>K0K9J4</accession>
<evidence type="ECO:0000313" key="4">
    <source>
        <dbReference type="Proteomes" id="UP000009328"/>
    </source>
</evidence>
<dbReference type="Pfam" id="PF22542">
    <property type="entry name" value="Utp8_C"/>
    <property type="match status" value="1"/>
</dbReference>
<evidence type="ECO:0000259" key="2">
    <source>
        <dbReference type="Pfam" id="PF22542"/>
    </source>
</evidence>